<feature type="compositionally biased region" description="Acidic residues" evidence="1">
    <location>
        <begin position="281"/>
        <end position="290"/>
    </location>
</feature>
<gene>
    <name evidence="2" type="ORF">GCK32_010697</name>
</gene>
<feature type="region of interest" description="Disordered" evidence="1">
    <location>
        <begin position="202"/>
        <end position="306"/>
    </location>
</feature>
<feature type="compositionally biased region" description="Polar residues" evidence="1">
    <location>
        <begin position="225"/>
        <end position="254"/>
    </location>
</feature>
<feature type="compositionally biased region" description="Low complexity" evidence="1">
    <location>
        <begin position="101"/>
        <end position="115"/>
    </location>
</feature>
<dbReference type="EMBL" id="WIXE01003929">
    <property type="protein sequence ID" value="KAK5983485.1"/>
    <property type="molecule type" value="Genomic_DNA"/>
</dbReference>
<protein>
    <submittedName>
        <fullName evidence="2">Uncharacterized protein</fullName>
    </submittedName>
</protein>
<keyword evidence="3" id="KW-1185">Reference proteome</keyword>
<feature type="compositionally biased region" description="Basic and acidic residues" evidence="1">
    <location>
        <begin position="259"/>
        <end position="268"/>
    </location>
</feature>
<proteinExistence type="predicted"/>
<name>A0AAN8G4P9_TRICO</name>
<evidence type="ECO:0000256" key="1">
    <source>
        <dbReference type="SAM" id="MobiDB-lite"/>
    </source>
</evidence>
<organism evidence="2 3">
    <name type="scientific">Trichostrongylus colubriformis</name>
    <name type="common">Black scour worm</name>
    <dbReference type="NCBI Taxonomy" id="6319"/>
    <lineage>
        <taxon>Eukaryota</taxon>
        <taxon>Metazoa</taxon>
        <taxon>Ecdysozoa</taxon>
        <taxon>Nematoda</taxon>
        <taxon>Chromadorea</taxon>
        <taxon>Rhabditida</taxon>
        <taxon>Rhabditina</taxon>
        <taxon>Rhabditomorpha</taxon>
        <taxon>Strongyloidea</taxon>
        <taxon>Trichostrongylidae</taxon>
        <taxon>Trichostrongylus</taxon>
    </lineage>
</organism>
<dbReference type="Proteomes" id="UP001331761">
    <property type="component" value="Unassembled WGS sequence"/>
</dbReference>
<evidence type="ECO:0000313" key="3">
    <source>
        <dbReference type="Proteomes" id="UP001331761"/>
    </source>
</evidence>
<accession>A0AAN8G4P9</accession>
<feature type="region of interest" description="Disordered" evidence="1">
    <location>
        <begin position="101"/>
        <end position="122"/>
    </location>
</feature>
<feature type="compositionally biased region" description="Polar residues" evidence="1">
    <location>
        <begin position="202"/>
        <end position="216"/>
    </location>
</feature>
<evidence type="ECO:0000313" key="2">
    <source>
        <dbReference type="EMBL" id="KAK5983485.1"/>
    </source>
</evidence>
<reference evidence="2 3" key="1">
    <citation type="submission" date="2019-10" db="EMBL/GenBank/DDBJ databases">
        <title>Assembly and Annotation for the nematode Trichostrongylus colubriformis.</title>
        <authorList>
            <person name="Martin J."/>
        </authorList>
    </citation>
    <scope>NUCLEOTIDE SEQUENCE [LARGE SCALE GENOMIC DNA]</scope>
    <source>
        <strain evidence="2">G859</strain>
        <tissue evidence="2">Whole worm</tissue>
    </source>
</reference>
<comment type="caution">
    <text evidence="2">The sequence shown here is derived from an EMBL/GenBank/DDBJ whole genome shotgun (WGS) entry which is preliminary data.</text>
</comment>
<dbReference type="AlphaFoldDB" id="A0AAN8G4P9"/>
<sequence>MKSTAVQPDVSQISLLDENDVEVSLGQTYWGEATEEIAEEGMDTTTEFRYMRSVGEQVGIQSDEVERRTRHIQTRLSSIATREIVGINEIRRRALHLGFSSPQHSIRSSPRSSLSNGALAANGDKHRFAERPRFSGRTSEDSLDILEEVNVSVSFVKKPVDEHGLEVIETTKLSEKHQEEDDVFLWESDEDDIESFFVEDSTQTDLEAQHSDSQTIVGGLEGQENVDTQTDQQSSAEGSTQTSDLPTRSDGVQNSSSHTSERSMRSEEVQTAEESPRIMSDVEDQADDDLTPTVRLSEFELTSREC</sequence>
<feature type="compositionally biased region" description="Basic and acidic residues" evidence="1">
    <location>
        <begin position="297"/>
        <end position="306"/>
    </location>
</feature>